<keyword evidence="5" id="KW-0156">Chromatin regulator</keyword>
<accession>A0A137NXS3</accession>
<dbReference type="Pfam" id="PF08209">
    <property type="entry name" value="Sgf11"/>
    <property type="match status" value="1"/>
</dbReference>
<comment type="subcellular location">
    <subcellularLocation>
        <location evidence="1 10">Nucleus</location>
    </subcellularLocation>
</comment>
<keyword evidence="6" id="KW-0805">Transcription regulation</keyword>
<evidence type="ECO:0000313" key="13">
    <source>
        <dbReference type="Proteomes" id="UP000070444"/>
    </source>
</evidence>
<dbReference type="STRING" id="796925.A0A137NXS3"/>
<proteinExistence type="inferred from homology"/>
<name>A0A137NXS3_CONC2</name>
<evidence type="ECO:0000256" key="5">
    <source>
        <dbReference type="ARBA" id="ARBA00022853"/>
    </source>
</evidence>
<keyword evidence="7 10" id="KW-0010">Activator</keyword>
<keyword evidence="3" id="KW-0863">Zinc-finger</keyword>
<evidence type="ECO:0000256" key="2">
    <source>
        <dbReference type="ARBA" id="ARBA00022723"/>
    </source>
</evidence>
<keyword evidence="8" id="KW-0804">Transcription</keyword>
<evidence type="ECO:0000256" key="1">
    <source>
        <dbReference type="ARBA" id="ARBA00004123"/>
    </source>
</evidence>
<reference evidence="12 13" key="1">
    <citation type="journal article" date="2015" name="Genome Biol. Evol.">
        <title>Phylogenomic analyses indicate that early fungi evolved digesting cell walls of algal ancestors of land plants.</title>
        <authorList>
            <person name="Chang Y."/>
            <person name="Wang S."/>
            <person name="Sekimoto S."/>
            <person name="Aerts A.L."/>
            <person name="Choi C."/>
            <person name="Clum A."/>
            <person name="LaButti K.M."/>
            <person name="Lindquist E.A."/>
            <person name="Yee Ngan C."/>
            <person name="Ohm R.A."/>
            <person name="Salamov A.A."/>
            <person name="Grigoriev I.V."/>
            <person name="Spatafora J.W."/>
            <person name="Berbee M.L."/>
        </authorList>
    </citation>
    <scope>NUCLEOTIDE SEQUENCE [LARGE SCALE GENOMIC DNA]</scope>
    <source>
        <strain evidence="12 13">NRRL 28638</strain>
    </source>
</reference>
<evidence type="ECO:0000256" key="3">
    <source>
        <dbReference type="ARBA" id="ARBA00022771"/>
    </source>
</evidence>
<dbReference type="GO" id="GO:0005634">
    <property type="term" value="C:nucleus"/>
    <property type="evidence" value="ECO:0007669"/>
    <property type="project" value="UniProtKB-SubCell"/>
</dbReference>
<keyword evidence="13" id="KW-1185">Reference proteome</keyword>
<dbReference type="GO" id="GO:0006325">
    <property type="term" value="P:chromatin organization"/>
    <property type="evidence" value="ECO:0007669"/>
    <property type="project" value="UniProtKB-KW"/>
</dbReference>
<dbReference type="AlphaFoldDB" id="A0A137NXS3"/>
<keyword evidence="2" id="KW-0479">Metal-binding</keyword>
<evidence type="ECO:0000313" key="12">
    <source>
        <dbReference type="EMBL" id="KXN67478.1"/>
    </source>
</evidence>
<comment type="similarity">
    <text evidence="10">Belongs to the SGF11 family.</text>
</comment>
<evidence type="ECO:0000256" key="4">
    <source>
        <dbReference type="ARBA" id="ARBA00022833"/>
    </source>
</evidence>
<dbReference type="GO" id="GO:0070461">
    <property type="term" value="C:SAGA-type complex"/>
    <property type="evidence" value="ECO:0007669"/>
    <property type="project" value="UniProtKB-ARBA"/>
</dbReference>
<dbReference type="OrthoDB" id="21557at2759"/>
<dbReference type="GO" id="GO:0008270">
    <property type="term" value="F:zinc ion binding"/>
    <property type="evidence" value="ECO:0007669"/>
    <property type="project" value="UniProtKB-KW"/>
</dbReference>
<keyword evidence="4" id="KW-0862">Zinc</keyword>
<evidence type="ECO:0000256" key="7">
    <source>
        <dbReference type="ARBA" id="ARBA00023159"/>
    </source>
</evidence>
<organism evidence="12 13">
    <name type="scientific">Conidiobolus coronatus (strain ATCC 28846 / CBS 209.66 / NRRL 28638)</name>
    <name type="common">Delacroixia coronata</name>
    <dbReference type="NCBI Taxonomy" id="796925"/>
    <lineage>
        <taxon>Eukaryota</taxon>
        <taxon>Fungi</taxon>
        <taxon>Fungi incertae sedis</taxon>
        <taxon>Zoopagomycota</taxon>
        <taxon>Entomophthoromycotina</taxon>
        <taxon>Entomophthoromycetes</taxon>
        <taxon>Entomophthorales</taxon>
        <taxon>Ancylistaceae</taxon>
        <taxon>Conidiobolus</taxon>
    </lineage>
</organism>
<sequence length="198" mass="22175">MESSSIYDFESELMNEFLNGDDSHLQNTDSNQNTVPSLACISFSILNDLVSECLSELVTDVWVEQKKKDLTCLICDFECQTDDYISQTISQINQKNSDSSINCTKCDRKLGAQSYAKHLERCLGLASARYKPLMDTKSNYYSSRNSTPRSQTYNNSEDGGSLAKANLKRKQKSHLSNAYNDSSDDSAHSSSKKKGSRK</sequence>
<keyword evidence="9" id="KW-0539">Nucleus</keyword>
<evidence type="ECO:0000256" key="8">
    <source>
        <dbReference type="ARBA" id="ARBA00023163"/>
    </source>
</evidence>
<gene>
    <name evidence="12" type="ORF">CONCODRAFT_80136</name>
</gene>
<dbReference type="Proteomes" id="UP000070444">
    <property type="component" value="Unassembled WGS sequence"/>
</dbReference>
<evidence type="ECO:0000256" key="10">
    <source>
        <dbReference type="RuleBase" id="RU261113"/>
    </source>
</evidence>
<evidence type="ECO:0000256" key="9">
    <source>
        <dbReference type="ARBA" id="ARBA00023242"/>
    </source>
</evidence>
<evidence type="ECO:0000256" key="11">
    <source>
        <dbReference type="SAM" id="MobiDB-lite"/>
    </source>
</evidence>
<dbReference type="OMA" id="NCRDISH"/>
<feature type="compositionally biased region" description="Polar residues" evidence="11">
    <location>
        <begin position="138"/>
        <end position="158"/>
    </location>
</feature>
<feature type="region of interest" description="Disordered" evidence="11">
    <location>
        <begin position="138"/>
        <end position="198"/>
    </location>
</feature>
<protein>
    <recommendedName>
        <fullName evidence="10">SAGA-associated factor 11</fullName>
    </recommendedName>
</protein>
<dbReference type="InterPro" id="IPR013246">
    <property type="entry name" value="SAGA_su_Sgf11"/>
</dbReference>
<dbReference type="EMBL" id="KQ964634">
    <property type="protein sequence ID" value="KXN67478.1"/>
    <property type="molecule type" value="Genomic_DNA"/>
</dbReference>
<evidence type="ECO:0000256" key="6">
    <source>
        <dbReference type="ARBA" id="ARBA00023015"/>
    </source>
</evidence>